<dbReference type="Proteomes" id="UP000092024">
    <property type="component" value="Unassembled WGS sequence"/>
</dbReference>
<evidence type="ECO:0000313" key="7">
    <source>
        <dbReference type="EMBL" id="OBR66233.1"/>
    </source>
</evidence>
<dbReference type="InterPro" id="IPR014284">
    <property type="entry name" value="RNA_pol_sigma-70_dom"/>
</dbReference>
<evidence type="ECO:0000256" key="4">
    <source>
        <dbReference type="ARBA" id="ARBA00023163"/>
    </source>
</evidence>
<evidence type="ECO:0000313" key="8">
    <source>
        <dbReference type="Proteomes" id="UP000092024"/>
    </source>
</evidence>
<dbReference type="STRING" id="1844972.A7K91_20825"/>
<sequence>MESNAEVHKVLAGDQEAFSELYNETIHSIYRMLYFLTDSKEDLDDIVQDVYVELYRSLPRFDPSRSLRAWLYGIAIRQHQSYRRKKWRQARKDNKEKQLQAAPVELDFSGAVIERLSADDAVREIEGLSYKLKQVVILRYLNDLSQEEIAEIAGIPLGTVKSRLNLALRKLRTTIRRNVE</sequence>
<dbReference type="InterPro" id="IPR013324">
    <property type="entry name" value="RNA_pol_sigma_r3/r4-like"/>
</dbReference>
<dbReference type="InterPro" id="IPR013249">
    <property type="entry name" value="RNA_pol_sigma70_r4_t2"/>
</dbReference>
<evidence type="ECO:0000259" key="5">
    <source>
        <dbReference type="Pfam" id="PF04542"/>
    </source>
</evidence>
<dbReference type="GO" id="GO:0016987">
    <property type="term" value="F:sigma factor activity"/>
    <property type="evidence" value="ECO:0007669"/>
    <property type="project" value="UniProtKB-KW"/>
</dbReference>
<dbReference type="AlphaFoldDB" id="A0A1A5YL20"/>
<dbReference type="Pfam" id="PF08281">
    <property type="entry name" value="Sigma70_r4_2"/>
    <property type="match status" value="1"/>
</dbReference>
<dbReference type="GO" id="GO:0006352">
    <property type="term" value="P:DNA-templated transcription initiation"/>
    <property type="evidence" value="ECO:0007669"/>
    <property type="project" value="InterPro"/>
</dbReference>
<keyword evidence="8" id="KW-1185">Reference proteome</keyword>
<dbReference type="SUPFAM" id="SSF88946">
    <property type="entry name" value="Sigma2 domain of RNA polymerase sigma factors"/>
    <property type="match status" value="1"/>
</dbReference>
<dbReference type="InterPro" id="IPR036388">
    <property type="entry name" value="WH-like_DNA-bd_sf"/>
</dbReference>
<name>A0A1A5YL20_9BACL</name>
<comment type="caution">
    <text evidence="7">The sequence shown here is derived from an EMBL/GenBank/DDBJ whole genome shotgun (WGS) entry which is preliminary data.</text>
</comment>
<evidence type="ECO:0008006" key="9">
    <source>
        <dbReference type="Google" id="ProtNLM"/>
    </source>
</evidence>
<dbReference type="InterPro" id="IPR007627">
    <property type="entry name" value="RNA_pol_sigma70_r2"/>
</dbReference>
<dbReference type="PANTHER" id="PTHR43133">
    <property type="entry name" value="RNA POLYMERASE ECF-TYPE SIGMA FACTO"/>
    <property type="match status" value="1"/>
</dbReference>
<proteinExistence type="inferred from homology"/>
<evidence type="ECO:0000256" key="2">
    <source>
        <dbReference type="ARBA" id="ARBA00023015"/>
    </source>
</evidence>
<dbReference type="NCBIfam" id="TIGR02937">
    <property type="entry name" value="sigma70-ECF"/>
    <property type="match status" value="1"/>
</dbReference>
<reference evidence="7 8" key="1">
    <citation type="submission" date="2016-05" db="EMBL/GenBank/DDBJ databases">
        <title>Paenibacillus oryzae. sp. nov., isolated from the rice root.</title>
        <authorList>
            <person name="Zhang J."/>
            <person name="Zhang X."/>
        </authorList>
    </citation>
    <scope>NUCLEOTIDE SEQUENCE [LARGE SCALE GENOMIC DNA]</scope>
    <source>
        <strain evidence="7 8">1DrF-4</strain>
    </source>
</reference>
<gene>
    <name evidence="7" type="ORF">A7K91_20825</name>
</gene>
<dbReference type="CDD" id="cd06171">
    <property type="entry name" value="Sigma70_r4"/>
    <property type="match status" value="1"/>
</dbReference>
<evidence type="ECO:0000256" key="3">
    <source>
        <dbReference type="ARBA" id="ARBA00023082"/>
    </source>
</evidence>
<dbReference type="SUPFAM" id="SSF88659">
    <property type="entry name" value="Sigma3 and sigma4 domains of RNA polymerase sigma factors"/>
    <property type="match status" value="1"/>
</dbReference>
<evidence type="ECO:0000256" key="1">
    <source>
        <dbReference type="ARBA" id="ARBA00010641"/>
    </source>
</evidence>
<keyword evidence="3" id="KW-0731">Sigma factor</keyword>
<dbReference type="Gene3D" id="1.10.1740.10">
    <property type="match status" value="1"/>
</dbReference>
<feature type="domain" description="RNA polymerase sigma-70 region 2" evidence="5">
    <location>
        <begin position="21"/>
        <end position="88"/>
    </location>
</feature>
<protein>
    <recommendedName>
        <fullName evidence="9">RNA polymerase subunit sigma</fullName>
    </recommendedName>
</protein>
<organism evidence="7 8">
    <name type="scientific">Paenibacillus oryzae</name>
    <dbReference type="NCBI Taxonomy" id="1844972"/>
    <lineage>
        <taxon>Bacteria</taxon>
        <taxon>Bacillati</taxon>
        <taxon>Bacillota</taxon>
        <taxon>Bacilli</taxon>
        <taxon>Bacillales</taxon>
        <taxon>Paenibacillaceae</taxon>
        <taxon>Paenibacillus</taxon>
    </lineage>
</organism>
<dbReference type="GO" id="GO:0003677">
    <property type="term" value="F:DNA binding"/>
    <property type="evidence" value="ECO:0007669"/>
    <property type="project" value="InterPro"/>
</dbReference>
<evidence type="ECO:0000259" key="6">
    <source>
        <dbReference type="Pfam" id="PF08281"/>
    </source>
</evidence>
<keyword evidence="4" id="KW-0804">Transcription</keyword>
<dbReference type="InterPro" id="IPR039425">
    <property type="entry name" value="RNA_pol_sigma-70-like"/>
</dbReference>
<accession>A0A1A5YL20</accession>
<dbReference type="PANTHER" id="PTHR43133:SF60">
    <property type="entry name" value="RNA POLYMERASE SIGMA FACTOR SIGV"/>
    <property type="match status" value="1"/>
</dbReference>
<dbReference type="EMBL" id="LYPA01000050">
    <property type="protein sequence ID" value="OBR66233.1"/>
    <property type="molecule type" value="Genomic_DNA"/>
</dbReference>
<comment type="similarity">
    <text evidence="1">Belongs to the sigma-70 factor family. ECF subfamily.</text>
</comment>
<keyword evidence="2" id="KW-0805">Transcription regulation</keyword>
<dbReference type="Gene3D" id="1.10.10.10">
    <property type="entry name" value="Winged helix-like DNA-binding domain superfamily/Winged helix DNA-binding domain"/>
    <property type="match status" value="1"/>
</dbReference>
<dbReference type="Pfam" id="PF04542">
    <property type="entry name" value="Sigma70_r2"/>
    <property type="match status" value="1"/>
</dbReference>
<feature type="domain" description="RNA polymerase sigma factor 70 region 4 type 2" evidence="6">
    <location>
        <begin position="123"/>
        <end position="171"/>
    </location>
</feature>
<dbReference type="InterPro" id="IPR013325">
    <property type="entry name" value="RNA_pol_sigma_r2"/>
</dbReference>